<keyword evidence="2" id="KW-1185">Reference proteome</keyword>
<reference evidence="1" key="1">
    <citation type="submission" date="2020-05" db="EMBL/GenBank/DDBJ databases">
        <title>Large-scale comparative analyses of tick genomes elucidate their genetic diversity and vector capacities.</title>
        <authorList>
            <person name="Jia N."/>
            <person name="Wang J."/>
            <person name="Shi W."/>
            <person name="Du L."/>
            <person name="Sun Y."/>
            <person name="Zhan W."/>
            <person name="Jiang J."/>
            <person name="Wang Q."/>
            <person name="Zhang B."/>
            <person name="Ji P."/>
            <person name="Sakyi L.B."/>
            <person name="Cui X."/>
            <person name="Yuan T."/>
            <person name="Jiang B."/>
            <person name="Yang W."/>
            <person name="Lam T.T.-Y."/>
            <person name="Chang Q."/>
            <person name="Ding S."/>
            <person name="Wang X."/>
            <person name="Zhu J."/>
            <person name="Ruan X."/>
            <person name="Zhao L."/>
            <person name="Wei J."/>
            <person name="Que T."/>
            <person name="Du C."/>
            <person name="Cheng J."/>
            <person name="Dai P."/>
            <person name="Han X."/>
            <person name="Huang E."/>
            <person name="Gao Y."/>
            <person name="Liu J."/>
            <person name="Shao H."/>
            <person name="Ye R."/>
            <person name="Li L."/>
            <person name="Wei W."/>
            <person name="Wang X."/>
            <person name="Wang C."/>
            <person name="Yang T."/>
            <person name="Huo Q."/>
            <person name="Li W."/>
            <person name="Guo W."/>
            <person name="Chen H."/>
            <person name="Zhou L."/>
            <person name="Ni X."/>
            <person name="Tian J."/>
            <person name="Zhou Y."/>
            <person name="Sheng Y."/>
            <person name="Liu T."/>
            <person name="Pan Y."/>
            <person name="Xia L."/>
            <person name="Li J."/>
            <person name="Zhao F."/>
            <person name="Cao W."/>
        </authorList>
    </citation>
    <scope>NUCLEOTIDE SEQUENCE</scope>
    <source>
        <strain evidence="1">Hyas-2018</strain>
    </source>
</reference>
<dbReference type="Proteomes" id="UP000821845">
    <property type="component" value="Chromosome 10"/>
</dbReference>
<protein>
    <submittedName>
        <fullName evidence="1">Uncharacterized protein</fullName>
    </submittedName>
</protein>
<comment type="caution">
    <text evidence="1">The sequence shown here is derived from an EMBL/GenBank/DDBJ whole genome shotgun (WGS) entry which is preliminary data.</text>
</comment>
<proteinExistence type="predicted"/>
<dbReference type="EMBL" id="CM023490">
    <property type="protein sequence ID" value="KAH6943310.1"/>
    <property type="molecule type" value="Genomic_DNA"/>
</dbReference>
<sequence length="124" mass="14281">MAFTWSHLQAGNTRYSASALEKVSRHPALLRELAKRKRMAADEVAYMVRRRLRSIEGLDDFMRLTGVVNESVTCAPPVDGCSKRLDDLNYDCWNLVRRYLSVDDVKRFTFAKPDKPTLTRTTKN</sequence>
<organism evidence="1 2">
    <name type="scientific">Hyalomma asiaticum</name>
    <name type="common">Tick</name>
    <dbReference type="NCBI Taxonomy" id="266040"/>
    <lineage>
        <taxon>Eukaryota</taxon>
        <taxon>Metazoa</taxon>
        <taxon>Ecdysozoa</taxon>
        <taxon>Arthropoda</taxon>
        <taxon>Chelicerata</taxon>
        <taxon>Arachnida</taxon>
        <taxon>Acari</taxon>
        <taxon>Parasitiformes</taxon>
        <taxon>Ixodida</taxon>
        <taxon>Ixodoidea</taxon>
        <taxon>Ixodidae</taxon>
        <taxon>Hyalomminae</taxon>
        <taxon>Hyalomma</taxon>
    </lineage>
</organism>
<gene>
    <name evidence="1" type="ORF">HPB50_019422</name>
</gene>
<evidence type="ECO:0000313" key="1">
    <source>
        <dbReference type="EMBL" id="KAH6943310.1"/>
    </source>
</evidence>
<name>A0ACB7T8I9_HYAAI</name>
<evidence type="ECO:0000313" key="2">
    <source>
        <dbReference type="Proteomes" id="UP000821845"/>
    </source>
</evidence>
<accession>A0ACB7T8I9</accession>